<evidence type="ECO:0000259" key="3">
    <source>
        <dbReference type="SMART" id="SM00560"/>
    </source>
</evidence>
<protein>
    <submittedName>
        <fullName evidence="4">LamG domain-containing protein</fullName>
    </submittedName>
</protein>
<evidence type="ECO:0000256" key="2">
    <source>
        <dbReference type="ARBA" id="ARBA00023157"/>
    </source>
</evidence>
<dbReference type="PANTHER" id="PTHR47635:SF2">
    <property type="entry name" value="LAMG-LIKE JELLYROLL FOLD DOMAIN-CONTAINING PROTEIN"/>
    <property type="match status" value="1"/>
</dbReference>
<dbReference type="SMART" id="SM00560">
    <property type="entry name" value="LamGL"/>
    <property type="match status" value="2"/>
</dbReference>
<keyword evidence="1" id="KW-0732">Signal</keyword>
<keyword evidence="5" id="KW-1185">Reference proteome</keyword>
<evidence type="ECO:0000256" key="1">
    <source>
        <dbReference type="ARBA" id="ARBA00022729"/>
    </source>
</evidence>
<accession>A0ABT3ITJ8</accession>
<keyword evidence="2" id="KW-1015">Disulfide bond</keyword>
<feature type="domain" description="LamG-like jellyroll fold" evidence="3">
    <location>
        <begin position="340"/>
        <end position="484"/>
    </location>
</feature>
<reference evidence="4 5" key="1">
    <citation type="submission" date="2022-10" db="EMBL/GenBank/DDBJ databases">
        <title>Chitinophaga nivalis PC15 sp. nov., isolated from Pyeongchang county, South Korea.</title>
        <authorList>
            <person name="Trinh H.N."/>
        </authorList>
    </citation>
    <scope>NUCLEOTIDE SEQUENCE [LARGE SCALE GENOMIC DNA]</scope>
    <source>
        <strain evidence="4 5">PC14</strain>
    </source>
</reference>
<dbReference type="Gene3D" id="2.60.120.200">
    <property type="match status" value="2"/>
</dbReference>
<evidence type="ECO:0000313" key="4">
    <source>
        <dbReference type="EMBL" id="MCW3487317.1"/>
    </source>
</evidence>
<evidence type="ECO:0000313" key="5">
    <source>
        <dbReference type="Proteomes" id="UP001207742"/>
    </source>
</evidence>
<comment type="caution">
    <text evidence="4">The sequence shown here is derived from an EMBL/GenBank/DDBJ whole genome shotgun (WGS) entry which is preliminary data.</text>
</comment>
<dbReference type="SUPFAM" id="SSF49899">
    <property type="entry name" value="Concanavalin A-like lectins/glucanases"/>
    <property type="match status" value="2"/>
</dbReference>
<proteinExistence type="predicted"/>
<name>A0ABT3ITJ8_9BACT</name>
<dbReference type="RefSeq" id="WP_264734128.1">
    <property type="nucleotide sequence ID" value="NZ_JAPDNR010000001.1"/>
</dbReference>
<dbReference type="InterPro" id="IPR013320">
    <property type="entry name" value="ConA-like_dom_sf"/>
</dbReference>
<dbReference type="EMBL" id="JAPDNS010000002">
    <property type="protein sequence ID" value="MCW3487317.1"/>
    <property type="molecule type" value="Genomic_DNA"/>
</dbReference>
<gene>
    <name evidence="4" type="ORF">OL497_25695</name>
</gene>
<dbReference type="Pfam" id="PF13385">
    <property type="entry name" value="Laminin_G_3"/>
    <property type="match status" value="2"/>
</dbReference>
<feature type="domain" description="LamG-like jellyroll fold" evidence="3">
    <location>
        <begin position="118"/>
        <end position="261"/>
    </location>
</feature>
<dbReference type="Proteomes" id="UP001207742">
    <property type="component" value="Unassembled WGS sequence"/>
</dbReference>
<organism evidence="4 5">
    <name type="scientific">Chitinophaga nivalis</name>
    <dbReference type="NCBI Taxonomy" id="2991709"/>
    <lineage>
        <taxon>Bacteria</taxon>
        <taxon>Pseudomonadati</taxon>
        <taxon>Bacteroidota</taxon>
        <taxon>Chitinophagia</taxon>
        <taxon>Chitinophagales</taxon>
        <taxon>Chitinophagaceae</taxon>
        <taxon>Chitinophaga</taxon>
    </lineage>
</organism>
<dbReference type="InterPro" id="IPR006558">
    <property type="entry name" value="LamG-like"/>
</dbReference>
<sequence>METLSTLKKVSLSAAVIAVLFSCQKKDAIDKVLPTISSESVAAGKHKIGNLNGGLIAYWPLDGCVNTNDVSGNGHHGTPNNTTLTTDRFGTANGAFYFNGTNSYIDVEDDVDLRLTNTDFTLSAWVKLDSYNAASGSHILTKRSDNPYGYIFSVRGSTTAVPGVSFFGPGGNYINAFGTKVITTGSWHLVTAVYRLGQRQLSLYVDGILDNTSAGLSPLDAPEAAKLYIGRDEITSSSTNGAFFHGALDDIRIYNRALTGGEIQELYGKTIAPAAGLIAYWPLDYCRNARDLSGNGNHGTVSNTSLTTDRFGNVSGAFYFNGTNSYIAVADKPALRLTNTDFTVSAWVKLDGYNVSWGSGILGKRNDSPFGYGFSVTGTAGGPAGTGVPFFGPGGGYVNGVGTKVINLGSWHHLTAVYSYANQQLSHYVDGVLDNTTSGVLPANAPATAKLYIGRDEITSPTNGYFFYGTLDDIRMYNRTLTPGEIQNLYNAVN</sequence>
<dbReference type="PANTHER" id="PTHR47635">
    <property type="entry name" value="CUB DOMAIN-CONTAINING PROTEIN"/>
    <property type="match status" value="1"/>
</dbReference>